<evidence type="ECO:0000313" key="4">
    <source>
        <dbReference type="Proteomes" id="UP000193922"/>
    </source>
</evidence>
<dbReference type="PROSITE" id="PS50812">
    <property type="entry name" value="PWWP"/>
    <property type="match status" value="1"/>
</dbReference>
<organism evidence="3 4">
    <name type="scientific">Linderina pennispora</name>
    <dbReference type="NCBI Taxonomy" id="61395"/>
    <lineage>
        <taxon>Eukaryota</taxon>
        <taxon>Fungi</taxon>
        <taxon>Fungi incertae sedis</taxon>
        <taxon>Zoopagomycota</taxon>
        <taxon>Kickxellomycotina</taxon>
        <taxon>Kickxellomycetes</taxon>
        <taxon>Kickxellales</taxon>
        <taxon>Kickxellaceae</taxon>
        <taxon>Linderina</taxon>
    </lineage>
</organism>
<accession>A0A1Y1W9X2</accession>
<dbReference type="CDD" id="cd05162">
    <property type="entry name" value="PWWP"/>
    <property type="match status" value="1"/>
</dbReference>
<dbReference type="PANTHER" id="PTHR12550">
    <property type="entry name" value="HEPATOMA-DERIVED GROWTH FACTOR-RELATED"/>
    <property type="match status" value="1"/>
</dbReference>
<feature type="domain" description="PWWP" evidence="2">
    <location>
        <begin position="8"/>
        <end position="71"/>
    </location>
</feature>
<feature type="region of interest" description="Disordered" evidence="1">
    <location>
        <begin position="111"/>
        <end position="270"/>
    </location>
</feature>
<dbReference type="InterPro" id="IPR000313">
    <property type="entry name" value="PWWP_dom"/>
</dbReference>
<keyword evidence="4" id="KW-1185">Reference proteome</keyword>
<dbReference type="RefSeq" id="XP_040743674.1">
    <property type="nucleotide sequence ID" value="XM_040883537.1"/>
</dbReference>
<feature type="compositionally biased region" description="Polar residues" evidence="1">
    <location>
        <begin position="198"/>
        <end position="219"/>
    </location>
</feature>
<proteinExistence type="predicted"/>
<evidence type="ECO:0000256" key="1">
    <source>
        <dbReference type="SAM" id="MobiDB-lite"/>
    </source>
</evidence>
<evidence type="ECO:0000313" key="3">
    <source>
        <dbReference type="EMBL" id="ORX70036.1"/>
    </source>
</evidence>
<dbReference type="Gene3D" id="2.30.30.140">
    <property type="match status" value="1"/>
</dbReference>
<dbReference type="PANTHER" id="PTHR12550:SF70">
    <property type="entry name" value="JIL-1 ANCHORING AND STABILIZING PROTEIN, ISOFORM A"/>
    <property type="match status" value="1"/>
</dbReference>
<dbReference type="AlphaFoldDB" id="A0A1Y1W9X2"/>
<feature type="compositionally biased region" description="Low complexity" evidence="1">
    <location>
        <begin position="153"/>
        <end position="178"/>
    </location>
</feature>
<name>A0A1Y1W9X2_9FUNG</name>
<dbReference type="SUPFAM" id="SSF63748">
    <property type="entry name" value="Tudor/PWWP/MBT"/>
    <property type="match status" value="1"/>
</dbReference>
<dbReference type="Gene3D" id="1.20.930.10">
    <property type="entry name" value="Conserved domain common to transcription factors TFIIS, elongin A, CRSP70"/>
    <property type="match status" value="1"/>
</dbReference>
<feature type="compositionally biased region" description="Low complexity" evidence="1">
    <location>
        <begin position="368"/>
        <end position="378"/>
    </location>
</feature>
<sequence>MVLSSYEPGTLCWAKLKGYPWWPSRVKREADLSDEVIDSKPRSGRFYPVLFYGSLDYAWITPENLEPYDQNLAKYGSKAKNRKDPSFADALKQAQDPSLAEEIMRRSAAINATDSDEDEDEDAEMASADETELRRSAKRKQSTTSRARRNSTSKRAASGTKRSSAATSAAAGGNMEAVSDAEDDAAAAMSTPKRPRTSSRATSKIGSESPMDTSNGNGSSDHDDTKHSPSSRQTPEPHGGSRNRSGSHSASKEDGRSDRSGKGHPRAKERGKAYHLLMQLRHRLQKTIIKGSVPDDLSQVNEVFKKLEDFDMTLELIQETKMGKVMRIIGGSDRLPDAPEDKYDFKGRARRLAEKWRQLIVKRREGSLEPSAPESPSPVRKTSAPVSELGGAGEEPRKTAEKTSNLEAAAAPEARDPKADDAEPSASAVAATNGSS</sequence>
<dbReference type="OrthoDB" id="62853at2759"/>
<gene>
    <name evidence="3" type="ORF">DL89DRAFT_151282</name>
</gene>
<comment type="caution">
    <text evidence="3">The sequence shown here is derived from an EMBL/GenBank/DDBJ whole genome shotgun (WGS) entry which is preliminary data.</text>
</comment>
<dbReference type="SUPFAM" id="SSF47676">
    <property type="entry name" value="Conserved domain common to transcription factors TFIIS, elongin A, CRSP70"/>
    <property type="match status" value="1"/>
</dbReference>
<feature type="region of interest" description="Disordered" evidence="1">
    <location>
        <begin position="366"/>
        <end position="436"/>
    </location>
</feature>
<dbReference type="Pfam" id="PF00855">
    <property type="entry name" value="PWWP"/>
    <property type="match status" value="1"/>
</dbReference>
<dbReference type="InterPro" id="IPR035441">
    <property type="entry name" value="TFIIS/LEDGF_dom_sf"/>
</dbReference>
<feature type="compositionally biased region" description="Basic residues" evidence="1">
    <location>
        <begin position="136"/>
        <end position="152"/>
    </location>
</feature>
<evidence type="ECO:0000259" key="2">
    <source>
        <dbReference type="PROSITE" id="PS50812"/>
    </source>
</evidence>
<reference evidence="3 4" key="1">
    <citation type="submission" date="2016-07" db="EMBL/GenBank/DDBJ databases">
        <title>Pervasive Adenine N6-methylation of Active Genes in Fungi.</title>
        <authorList>
            <consortium name="DOE Joint Genome Institute"/>
            <person name="Mondo S.J."/>
            <person name="Dannebaum R.O."/>
            <person name="Kuo R.C."/>
            <person name="Labutti K."/>
            <person name="Haridas S."/>
            <person name="Kuo A."/>
            <person name="Salamov A."/>
            <person name="Ahrendt S.R."/>
            <person name="Lipzen A."/>
            <person name="Sullivan W."/>
            <person name="Andreopoulos W.B."/>
            <person name="Clum A."/>
            <person name="Lindquist E."/>
            <person name="Daum C."/>
            <person name="Ramamoorthy G.K."/>
            <person name="Gryganskyi A."/>
            <person name="Culley D."/>
            <person name="Magnuson J.K."/>
            <person name="James T.Y."/>
            <person name="O'Malley M.A."/>
            <person name="Stajich J.E."/>
            <person name="Spatafora J.W."/>
            <person name="Visel A."/>
            <person name="Grigoriev I.V."/>
        </authorList>
    </citation>
    <scope>NUCLEOTIDE SEQUENCE [LARGE SCALE GENOMIC DNA]</scope>
    <source>
        <strain evidence="3 4">ATCC 12442</strain>
    </source>
</reference>
<dbReference type="SMART" id="SM00293">
    <property type="entry name" value="PWWP"/>
    <property type="match status" value="1"/>
</dbReference>
<protein>
    <submittedName>
        <fullName evidence="3">Tudor/PWWP/MBT</fullName>
    </submittedName>
</protein>
<dbReference type="Proteomes" id="UP000193922">
    <property type="component" value="Unassembled WGS sequence"/>
</dbReference>
<dbReference type="EMBL" id="MCFD01000006">
    <property type="protein sequence ID" value="ORX70036.1"/>
    <property type="molecule type" value="Genomic_DNA"/>
</dbReference>
<dbReference type="GeneID" id="63800185"/>
<feature type="compositionally biased region" description="Low complexity" evidence="1">
    <location>
        <begin position="238"/>
        <end position="249"/>
    </location>
</feature>
<feature type="compositionally biased region" description="Basic and acidic residues" evidence="1">
    <location>
        <begin position="250"/>
        <end position="270"/>
    </location>
</feature>
<feature type="compositionally biased region" description="Acidic residues" evidence="1">
    <location>
        <begin position="114"/>
        <end position="130"/>
    </location>
</feature>
<dbReference type="STRING" id="61395.A0A1Y1W9X2"/>